<dbReference type="AlphaFoldDB" id="A0A1M6BRZ5"/>
<dbReference type="SUPFAM" id="SSF55103">
    <property type="entry name" value="FAD-linked oxidases, C-terminal domain"/>
    <property type="match status" value="1"/>
</dbReference>
<dbReference type="FunFam" id="1.10.45.10:FF:000001">
    <property type="entry name" value="D-lactate dehydrogenase mitochondrial"/>
    <property type="match status" value="1"/>
</dbReference>
<proteinExistence type="inferred from homology"/>
<evidence type="ECO:0000256" key="3">
    <source>
        <dbReference type="ARBA" id="ARBA00022630"/>
    </source>
</evidence>
<evidence type="ECO:0000313" key="8">
    <source>
        <dbReference type="Proteomes" id="UP000184052"/>
    </source>
</evidence>
<name>A0A1M6BRZ5_9FIRM</name>
<sequence>MENKIIEAMKKIVGNDWVASDSEKIDSYITDETEQAIAPVPCYDCVVVKPADASEISEILKYANAEKCTVVARGGGTGCAGAVVPIKPSIVMSLERLNKIIDIDEENLMVECEAGVTLFDLEDKFKTHDSLFFPVHPGDEGAQVGGMIVQNAGGVRAVRHGVMRNQIKGLEIVLPTGEIIKTGGKLMKDNTGYDLTHLMIGSEGTLGVVTKAILKLYPKSSNTGSLLVSFDDKAKAVEVVPKILRAGITPLAAEYIERDFMLRSAKDLGLEWPAKKGIVDLYFILDEAKEETLYEVSEKIVEICEENGAVDSLIAETAKEQRTILEIRSHGYPSVQHMVVDILDVAVPVSKIIDYMNGIDELAKKYNATIPSFGHAGDGNIHNFIMTDDGEKPEGYEDLSKDVYKLAVSLGGTITAEHGVGKIRNERLDIQYSPKHLEIMRGIKNVFDPNNIMNPGTGIS</sequence>
<organism evidence="7 8">
    <name type="scientific">Dethiosulfatibacter aminovorans DSM 17477</name>
    <dbReference type="NCBI Taxonomy" id="1121476"/>
    <lineage>
        <taxon>Bacteria</taxon>
        <taxon>Bacillati</taxon>
        <taxon>Bacillota</taxon>
        <taxon>Tissierellia</taxon>
        <taxon>Dethiosulfatibacter</taxon>
    </lineage>
</organism>
<dbReference type="FunFam" id="3.30.70.2740:FF:000001">
    <property type="entry name" value="D-lactate dehydrogenase mitochondrial"/>
    <property type="match status" value="1"/>
</dbReference>
<dbReference type="InterPro" id="IPR016166">
    <property type="entry name" value="FAD-bd_PCMH"/>
</dbReference>
<evidence type="ECO:0000313" key="7">
    <source>
        <dbReference type="EMBL" id="SHI51550.1"/>
    </source>
</evidence>
<dbReference type="InterPro" id="IPR006094">
    <property type="entry name" value="Oxid_FAD_bind_N"/>
</dbReference>
<dbReference type="Pfam" id="PF02913">
    <property type="entry name" value="FAD-oxidase_C"/>
    <property type="match status" value="1"/>
</dbReference>
<dbReference type="Gene3D" id="1.10.45.10">
    <property type="entry name" value="Vanillyl-alcohol Oxidase, Chain A, domain 4"/>
    <property type="match status" value="1"/>
</dbReference>
<comment type="cofactor">
    <cofactor evidence="1">
        <name>FAD</name>
        <dbReference type="ChEBI" id="CHEBI:57692"/>
    </cofactor>
</comment>
<dbReference type="InterPro" id="IPR004113">
    <property type="entry name" value="FAD-bd_oxidored_4_C"/>
</dbReference>
<dbReference type="InterPro" id="IPR036318">
    <property type="entry name" value="FAD-bd_PCMH-like_sf"/>
</dbReference>
<dbReference type="OrthoDB" id="9767256at2"/>
<dbReference type="Pfam" id="PF01565">
    <property type="entry name" value="FAD_binding_4"/>
    <property type="match status" value="1"/>
</dbReference>
<feature type="domain" description="FAD-binding PCMH-type" evidence="6">
    <location>
        <begin position="40"/>
        <end position="219"/>
    </location>
</feature>
<keyword evidence="8" id="KW-1185">Reference proteome</keyword>
<dbReference type="EMBL" id="FQZL01000005">
    <property type="protein sequence ID" value="SHI51550.1"/>
    <property type="molecule type" value="Genomic_DNA"/>
</dbReference>
<evidence type="ECO:0000256" key="1">
    <source>
        <dbReference type="ARBA" id="ARBA00001974"/>
    </source>
</evidence>
<dbReference type="STRING" id="1121476.SAMN02745751_00452"/>
<dbReference type="GO" id="GO:0071949">
    <property type="term" value="F:FAD binding"/>
    <property type="evidence" value="ECO:0007669"/>
    <property type="project" value="InterPro"/>
</dbReference>
<dbReference type="InterPro" id="IPR016164">
    <property type="entry name" value="FAD-linked_Oxase-like_C"/>
</dbReference>
<evidence type="ECO:0000259" key="6">
    <source>
        <dbReference type="PROSITE" id="PS51387"/>
    </source>
</evidence>
<evidence type="ECO:0000256" key="4">
    <source>
        <dbReference type="ARBA" id="ARBA00022827"/>
    </source>
</evidence>
<dbReference type="RefSeq" id="WP_073046491.1">
    <property type="nucleotide sequence ID" value="NZ_FQZL01000005.1"/>
</dbReference>
<dbReference type="Proteomes" id="UP000184052">
    <property type="component" value="Unassembled WGS sequence"/>
</dbReference>
<evidence type="ECO:0000256" key="5">
    <source>
        <dbReference type="ARBA" id="ARBA00023002"/>
    </source>
</evidence>
<dbReference type="PANTHER" id="PTHR42934:SF2">
    <property type="entry name" value="GLYCOLATE OXIDASE SUBUNIT GLCD"/>
    <property type="match status" value="1"/>
</dbReference>
<keyword evidence="3" id="KW-0285">Flavoprotein</keyword>
<keyword evidence="5" id="KW-0560">Oxidoreductase</keyword>
<dbReference type="InterPro" id="IPR016171">
    <property type="entry name" value="Vanillyl_alc_oxidase_C-sub2"/>
</dbReference>
<dbReference type="PANTHER" id="PTHR42934">
    <property type="entry name" value="GLYCOLATE OXIDASE SUBUNIT GLCD"/>
    <property type="match status" value="1"/>
</dbReference>
<dbReference type="PROSITE" id="PS51387">
    <property type="entry name" value="FAD_PCMH"/>
    <property type="match status" value="1"/>
</dbReference>
<comment type="similarity">
    <text evidence="2">Belongs to the FAD-binding oxidoreductase/transferase type 4 family.</text>
</comment>
<dbReference type="SUPFAM" id="SSF56176">
    <property type="entry name" value="FAD-binding/transporter-associated domain-like"/>
    <property type="match status" value="1"/>
</dbReference>
<evidence type="ECO:0000256" key="2">
    <source>
        <dbReference type="ARBA" id="ARBA00008000"/>
    </source>
</evidence>
<dbReference type="Gene3D" id="3.30.465.10">
    <property type="match status" value="1"/>
</dbReference>
<dbReference type="Gene3D" id="3.30.70.2740">
    <property type="match status" value="1"/>
</dbReference>
<dbReference type="InterPro" id="IPR051914">
    <property type="entry name" value="FAD-linked_OxidoTrans_Type4"/>
</dbReference>
<dbReference type="InterPro" id="IPR016169">
    <property type="entry name" value="FAD-bd_PCMH_sub2"/>
</dbReference>
<gene>
    <name evidence="7" type="ORF">SAMN02745751_00452</name>
</gene>
<keyword evidence="4" id="KW-0274">FAD</keyword>
<dbReference type="GO" id="GO:0016491">
    <property type="term" value="F:oxidoreductase activity"/>
    <property type="evidence" value="ECO:0007669"/>
    <property type="project" value="UniProtKB-KW"/>
</dbReference>
<accession>A0A1M6BRZ5</accession>
<reference evidence="7 8" key="1">
    <citation type="submission" date="2016-11" db="EMBL/GenBank/DDBJ databases">
        <authorList>
            <person name="Jaros S."/>
            <person name="Januszkiewicz K."/>
            <person name="Wedrychowicz H."/>
        </authorList>
    </citation>
    <scope>NUCLEOTIDE SEQUENCE [LARGE SCALE GENOMIC DNA]</scope>
    <source>
        <strain evidence="7 8">DSM 17477</strain>
    </source>
</reference>
<protein>
    <submittedName>
        <fullName evidence="7">Glycolate oxidase</fullName>
    </submittedName>
</protein>